<dbReference type="Gene3D" id="1.25.40.20">
    <property type="entry name" value="Ankyrin repeat-containing domain"/>
    <property type="match status" value="1"/>
</dbReference>
<dbReference type="AlphaFoldDB" id="A0AA88XT26"/>
<dbReference type="InterPro" id="IPR002110">
    <property type="entry name" value="Ankyrin_rpt"/>
</dbReference>
<organism evidence="4 5">
    <name type="scientific">Pinctada imbricata</name>
    <name type="common">Atlantic pearl-oyster</name>
    <name type="synonym">Pinctada martensii</name>
    <dbReference type="NCBI Taxonomy" id="66713"/>
    <lineage>
        <taxon>Eukaryota</taxon>
        <taxon>Metazoa</taxon>
        <taxon>Spiralia</taxon>
        <taxon>Lophotrochozoa</taxon>
        <taxon>Mollusca</taxon>
        <taxon>Bivalvia</taxon>
        <taxon>Autobranchia</taxon>
        <taxon>Pteriomorphia</taxon>
        <taxon>Pterioida</taxon>
        <taxon>Pterioidea</taxon>
        <taxon>Pteriidae</taxon>
        <taxon>Pinctada</taxon>
    </lineage>
</organism>
<dbReference type="SMART" id="SM00248">
    <property type="entry name" value="ANK"/>
    <property type="match status" value="3"/>
</dbReference>
<feature type="compositionally biased region" description="Polar residues" evidence="2">
    <location>
        <begin position="58"/>
        <end position="73"/>
    </location>
</feature>
<protein>
    <recommendedName>
        <fullName evidence="3">SIPAR domain-containing protein</fullName>
    </recommendedName>
</protein>
<dbReference type="EMBL" id="VSWD01000010">
    <property type="protein sequence ID" value="KAK3091148.1"/>
    <property type="molecule type" value="Genomic_DNA"/>
</dbReference>
<keyword evidence="5" id="KW-1185">Reference proteome</keyword>
<gene>
    <name evidence="4" type="ORF">FSP39_017513</name>
</gene>
<dbReference type="Pfam" id="PF15487">
    <property type="entry name" value="FAM220"/>
    <property type="match status" value="1"/>
</dbReference>
<evidence type="ECO:0000256" key="2">
    <source>
        <dbReference type="SAM" id="MobiDB-lite"/>
    </source>
</evidence>
<dbReference type="PANTHER" id="PTHR31980:SF1">
    <property type="entry name" value="PROTEIN FAM220A"/>
    <property type="match status" value="1"/>
</dbReference>
<dbReference type="InterPro" id="IPR036770">
    <property type="entry name" value="Ankyrin_rpt-contain_sf"/>
</dbReference>
<dbReference type="PRINTS" id="PR01415">
    <property type="entry name" value="ANKYRIN"/>
</dbReference>
<name>A0AA88XT26_PINIB</name>
<feature type="repeat" description="ANK" evidence="1">
    <location>
        <begin position="446"/>
        <end position="478"/>
    </location>
</feature>
<feature type="region of interest" description="Disordered" evidence="2">
    <location>
        <begin position="40"/>
        <end position="112"/>
    </location>
</feature>
<evidence type="ECO:0000313" key="4">
    <source>
        <dbReference type="EMBL" id="KAK3091148.1"/>
    </source>
</evidence>
<dbReference type="PANTHER" id="PTHR31980">
    <property type="entry name" value="PROTEIN FAM220A"/>
    <property type="match status" value="1"/>
</dbReference>
<reference evidence="4" key="1">
    <citation type="submission" date="2019-08" db="EMBL/GenBank/DDBJ databases">
        <title>The improved chromosome-level genome for the pearl oyster Pinctada fucata martensii using PacBio sequencing and Hi-C.</title>
        <authorList>
            <person name="Zheng Z."/>
        </authorList>
    </citation>
    <scope>NUCLEOTIDE SEQUENCE</scope>
    <source>
        <strain evidence="4">ZZ-2019</strain>
        <tissue evidence="4">Adductor muscle</tissue>
    </source>
</reference>
<comment type="caution">
    <text evidence="4">The sequence shown here is derived from an EMBL/GenBank/DDBJ whole genome shotgun (WGS) entry which is preliminary data.</text>
</comment>
<dbReference type="InterPro" id="IPR029155">
    <property type="entry name" value="SIPAR"/>
</dbReference>
<dbReference type="PROSITE" id="PS50297">
    <property type="entry name" value="ANK_REP_REGION"/>
    <property type="match status" value="2"/>
</dbReference>
<keyword evidence="1" id="KW-0040">ANK repeat</keyword>
<feature type="compositionally biased region" description="Low complexity" evidence="2">
    <location>
        <begin position="40"/>
        <end position="50"/>
    </location>
</feature>
<dbReference type="SUPFAM" id="SSF48403">
    <property type="entry name" value="Ankyrin repeat"/>
    <property type="match status" value="1"/>
</dbReference>
<evidence type="ECO:0000256" key="1">
    <source>
        <dbReference type="PROSITE-ProRule" id="PRU00023"/>
    </source>
</evidence>
<dbReference type="Proteomes" id="UP001186944">
    <property type="component" value="Unassembled WGS sequence"/>
</dbReference>
<evidence type="ECO:0000313" key="5">
    <source>
        <dbReference type="Proteomes" id="UP001186944"/>
    </source>
</evidence>
<dbReference type="PROSITE" id="PS50088">
    <property type="entry name" value="ANK_REPEAT"/>
    <property type="match status" value="2"/>
</dbReference>
<dbReference type="InterPro" id="IPR040355">
    <property type="entry name" value="FAM220A"/>
</dbReference>
<accession>A0AA88XT26</accession>
<dbReference type="Pfam" id="PF12796">
    <property type="entry name" value="Ank_2"/>
    <property type="match status" value="1"/>
</dbReference>
<feature type="domain" description="SIPAR" evidence="3">
    <location>
        <begin position="6"/>
        <end position="309"/>
    </location>
</feature>
<feature type="repeat" description="ANK" evidence="1">
    <location>
        <begin position="410"/>
        <end position="433"/>
    </location>
</feature>
<proteinExistence type="predicted"/>
<feature type="compositionally biased region" description="Basic residues" evidence="2">
    <location>
        <begin position="87"/>
        <end position="100"/>
    </location>
</feature>
<evidence type="ECO:0000259" key="3">
    <source>
        <dbReference type="Pfam" id="PF15487"/>
    </source>
</evidence>
<sequence>MSRGVRDLRELICVSRLTIRDSDEELFSDEDNVRRDFDTLSLSSTSSVDSQKAVATPTGHTSPDSGCQTNGSTPPEPVQNVDARPKSSTKAKKRKKKEKKKPVLDLIPNRHELPKPEILPPLAVSSSSSACMTEHEVDSVSRPVLNPSVPPHDGNFDNMLCYMDATVVSNWLGRANENVVHITSFCRNCENFVRFAHFWLSDFPDQQKNEIFELEMGILSEEVSFAFAVGKDQRKVNQRDIHRLIGAIFREYPAKILSMKGPHMFLDYLDVLSSDKKSSYKKLLSDVKCSTRNKQYAQWLLATRSFAIVSIWSSVLNFYKNLLVKNDSSELCLSSNEGTVHHQRLTQAIRLGFVDVLHYYLSSNLISPYFKDSHNRTYLFTAVMHNQPSVLHYLINRIKPPIDINCASDTGNTPLHAAANNGNVELVTMLLQNPRINLNCKNPQCDNATPLHLAVMMGNKEVVEKLVKLGADTKLKMGELDIEEIARDFGHSDLLPSLSRK</sequence>